<dbReference type="AlphaFoldDB" id="A0A4Q7ZBT2"/>
<name>A0A4Q7ZBT2_9GAMM</name>
<evidence type="ECO:0008006" key="4">
    <source>
        <dbReference type="Google" id="ProtNLM"/>
    </source>
</evidence>
<gene>
    <name evidence="2" type="ORF">EV700_1040</name>
</gene>
<dbReference type="InterPro" id="IPR045758">
    <property type="entry name" value="AdeT1/2"/>
</dbReference>
<reference evidence="2 3" key="1">
    <citation type="submission" date="2019-02" db="EMBL/GenBank/DDBJ databases">
        <title>Genomic Encyclopedia of Type Strains, Phase IV (KMG-IV): sequencing the most valuable type-strain genomes for metagenomic binning, comparative biology and taxonomic classification.</title>
        <authorList>
            <person name="Goeker M."/>
        </authorList>
    </citation>
    <scope>NUCLEOTIDE SEQUENCE [LARGE SCALE GENOMIC DNA]</scope>
    <source>
        <strain evidence="2 3">DSM 105135</strain>
    </source>
</reference>
<sequence length="335" mass="37101">MQGFRLTARLRRTALALGLGLSAATASAQTFCVFDVLGTQGSFYSAMREYWTAARPWSTATLELKPYLSEEQAVQDFQSGACDMVSTTGIRARDYNLFTTSIEAIGAVTSDSQMKTVIEALARPDAAKYMTVNSVEVAGILPLGGVYMFLNDRAINSIDKIKGKRIAVLAHDLVQLRMADRLGFQPRAADIDSFAAMFNKGEADIVVAPALAYMPMQLFQGVGNRGLVLKMPIAYLSLQVLMHADKFPAGFGQKSRAYFAGQFDTLMKPVRAAEQEILYFLPAPDGEYDHYQAFLREARLGMTEEGIYDKRMMTILKKIRCKERPDRAECTDGKE</sequence>
<protein>
    <recommendedName>
        <fullName evidence="4">TRAP-type C4-dicarboxylate transport system substrate-binding protein</fullName>
    </recommendedName>
</protein>
<accession>A0A4Q7ZBT2</accession>
<dbReference type="OrthoDB" id="9799287at2"/>
<dbReference type="Pfam" id="PF19582">
    <property type="entry name" value="AdeT1_2"/>
    <property type="match status" value="1"/>
</dbReference>
<dbReference type="InterPro" id="IPR038404">
    <property type="entry name" value="TRAP_DctP_sf"/>
</dbReference>
<dbReference type="EMBL" id="SHKX01000010">
    <property type="protein sequence ID" value="RZU48068.1"/>
    <property type="molecule type" value="Genomic_DNA"/>
</dbReference>
<organism evidence="2 3">
    <name type="scientific">Fluviicoccus keumensis</name>
    <dbReference type="NCBI Taxonomy" id="1435465"/>
    <lineage>
        <taxon>Bacteria</taxon>
        <taxon>Pseudomonadati</taxon>
        <taxon>Pseudomonadota</taxon>
        <taxon>Gammaproteobacteria</taxon>
        <taxon>Moraxellales</taxon>
        <taxon>Moraxellaceae</taxon>
        <taxon>Fluviicoccus</taxon>
    </lineage>
</organism>
<feature type="signal peptide" evidence="1">
    <location>
        <begin position="1"/>
        <end position="28"/>
    </location>
</feature>
<proteinExistence type="predicted"/>
<dbReference type="Proteomes" id="UP000292423">
    <property type="component" value="Unassembled WGS sequence"/>
</dbReference>
<comment type="caution">
    <text evidence="2">The sequence shown here is derived from an EMBL/GenBank/DDBJ whole genome shotgun (WGS) entry which is preliminary data.</text>
</comment>
<keyword evidence="1" id="KW-0732">Signal</keyword>
<dbReference type="Gene3D" id="3.40.190.170">
    <property type="entry name" value="Bacterial extracellular solute-binding protein, family 7"/>
    <property type="match status" value="1"/>
</dbReference>
<dbReference type="SUPFAM" id="SSF53850">
    <property type="entry name" value="Periplasmic binding protein-like II"/>
    <property type="match status" value="1"/>
</dbReference>
<feature type="chain" id="PRO_5020711359" description="TRAP-type C4-dicarboxylate transport system substrate-binding protein" evidence="1">
    <location>
        <begin position="29"/>
        <end position="335"/>
    </location>
</feature>
<evidence type="ECO:0000256" key="1">
    <source>
        <dbReference type="SAM" id="SignalP"/>
    </source>
</evidence>
<dbReference type="RefSeq" id="WP_130411363.1">
    <property type="nucleotide sequence ID" value="NZ_SHKX01000010.1"/>
</dbReference>
<keyword evidence="3" id="KW-1185">Reference proteome</keyword>
<evidence type="ECO:0000313" key="3">
    <source>
        <dbReference type="Proteomes" id="UP000292423"/>
    </source>
</evidence>
<evidence type="ECO:0000313" key="2">
    <source>
        <dbReference type="EMBL" id="RZU48068.1"/>
    </source>
</evidence>